<keyword evidence="2" id="KW-1185">Reference proteome</keyword>
<sequence length="90" mass="10102">MSKSAAYVDARPQPSGALAWRIGHELIINKTTPMRPRRPGRAESFAPRERRCVTPIAPAVVIIRFFNYTAIGHVPSPRDVWLYTDVLCAL</sequence>
<accession>A0A4C1T7G7</accession>
<protein>
    <submittedName>
        <fullName evidence="1">Uncharacterized protein</fullName>
    </submittedName>
</protein>
<dbReference type="Proteomes" id="UP000299102">
    <property type="component" value="Unassembled WGS sequence"/>
</dbReference>
<evidence type="ECO:0000313" key="2">
    <source>
        <dbReference type="Proteomes" id="UP000299102"/>
    </source>
</evidence>
<reference evidence="1 2" key="1">
    <citation type="journal article" date="2019" name="Commun. Biol.">
        <title>The bagworm genome reveals a unique fibroin gene that provides high tensile strength.</title>
        <authorList>
            <person name="Kono N."/>
            <person name="Nakamura H."/>
            <person name="Ohtoshi R."/>
            <person name="Tomita M."/>
            <person name="Numata K."/>
            <person name="Arakawa K."/>
        </authorList>
    </citation>
    <scope>NUCLEOTIDE SEQUENCE [LARGE SCALE GENOMIC DNA]</scope>
</reference>
<gene>
    <name evidence="1" type="ORF">EVAR_5673_1</name>
</gene>
<dbReference type="EMBL" id="BGZK01000040">
    <property type="protein sequence ID" value="GBP10362.1"/>
    <property type="molecule type" value="Genomic_DNA"/>
</dbReference>
<organism evidence="1 2">
    <name type="scientific">Eumeta variegata</name>
    <name type="common">Bagworm moth</name>
    <name type="synonym">Eumeta japonica</name>
    <dbReference type="NCBI Taxonomy" id="151549"/>
    <lineage>
        <taxon>Eukaryota</taxon>
        <taxon>Metazoa</taxon>
        <taxon>Ecdysozoa</taxon>
        <taxon>Arthropoda</taxon>
        <taxon>Hexapoda</taxon>
        <taxon>Insecta</taxon>
        <taxon>Pterygota</taxon>
        <taxon>Neoptera</taxon>
        <taxon>Endopterygota</taxon>
        <taxon>Lepidoptera</taxon>
        <taxon>Glossata</taxon>
        <taxon>Ditrysia</taxon>
        <taxon>Tineoidea</taxon>
        <taxon>Psychidae</taxon>
        <taxon>Oiketicinae</taxon>
        <taxon>Eumeta</taxon>
    </lineage>
</organism>
<comment type="caution">
    <text evidence="1">The sequence shown here is derived from an EMBL/GenBank/DDBJ whole genome shotgun (WGS) entry which is preliminary data.</text>
</comment>
<dbReference type="AlphaFoldDB" id="A0A4C1T7G7"/>
<evidence type="ECO:0000313" key="1">
    <source>
        <dbReference type="EMBL" id="GBP10362.1"/>
    </source>
</evidence>
<name>A0A4C1T7G7_EUMVA</name>
<proteinExistence type="predicted"/>